<dbReference type="Gene3D" id="3.30.420.10">
    <property type="entry name" value="Ribonuclease H-like superfamily/Ribonuclease H"/>
    <property type="match status" value="1"/>
</dbReference>
<reference evidence="2" key="2">
    <citation type="submission" date="2020-09" db="EMBL/GenBank/DDBJ databases">
        <authorList>
            <person name="Sun Q."/>
            <person name="Zhou Y."/>
        </authorList>
    </citation>
    <scope>NUCLEOTIDE SEQUENCE</scope>
    <source>
        <strain evidence="2">CGMCC 1.15762</strain>
    </source>
</reference>
<organism evidence="2 3">
    <name type="scientific">Salipiger pallidus</name>
    <dbReference type="NCBI Taxonomy" id="1775170"/>
    <lineage>
        <taxon>Bacteria</taxon>
        <taxon>Pseudomonadati</taxon>
        <taxon>Pseudomonadota</taxon>
        <taxon>Alphaproteobacteria</taxon>
        <taxon>Rhodobacterales</taxon>
        <taxon>Roseobacteraceae</taxon>
        <taxon>Salipiger</taxon>
    </lineage>
</organism>
<dbReference type="PROSITE" id="PS50994">
    <property type="entry name" value="INTEGRASE"/>
    <property type="match status" value="1"/>
</dbReference>
<dbReference type="SUPFAM" id="SSF53098">
    <property type="entry name" value="Ribonuclease H-like"/>
    <property type="match status" value="1"/>
</dbReference>
<dbReference type="InterPro" id="IPR001584">
    <property type="entry name" value="Integrase_cat-core"/>
</dbReference>
<proteinExistence type="predicted"/>
<dbReference type="GO" id="GO:0015074">
    <property type="term" value="P:DNA integration"/>
    <property type="evidence" value="ECO:0007669"/>
    <property type="project" value="InterPro"/>
</dbReference>
<reference evidence="2" key="1">
    <citation type="journal article" date="2014" name="Int. J. Syst. Evol. Microbiol.">
        <title>Complete genome sequence of Corynebacterium casei LMG S-19264T (=DSM 44701T), isolated from a smear-ripened cheese.</title>
        <authorList>
            <consortium name="US DOE Joint Genome Institute (JGI-PGF)"/>
            <person name="Walter F."/>
            <person name="Albersmeier A."/>
            <person name="Kalinowski J."/>
            <person name="Ruckert C."/>
        </authorList>
    </citation>
    <scope>NUCLEOTIDE SEQUENCE</scope>
    <source>
        <strain evidence="2">CGMCC 1.15762</strain>
    </source>
</reference>
<dbReference type="PANTHER" id="PTHR47515">
    <property type="entry name" value="LOW CALCIUM RESPONSE LOCUS PROTEIN T"/>
    <property type="match status" value="1"/>
</dbReference>
<name>A0A8J2ZJV5_9RHOB</name>
<evidence type="ECO:0000313" key="2">
    <source>
        <dbReference type="EMBL" id="GGG73728.1"/>
    </source>
</evidence>
<dbReference type="InterPro" id="IPR036397">
    <property type="entry name" value="RNaseH_sf"/>
</dbReference>
<comment type="caution">
    <text evidence="2">The sequence shown here is derived from an EMBL/GenBank/DDBJ whole genome shotgun (WGS) entry which is preliminary data.</text>
</comment>
<dbReference type="EMBL" id="BMJV01000004">
    <property type="protein sequence ID" value="GGG73728.1"/>
    <property type="molecule type" value="Genomic_DNA"/>
</dbReference>
<dbReference type="GO" id="GO:0003676">
    <property type="term" value="F:nucleic acid binding"/>
    <property type="evidence" value="ECO:0007669"/>
    <property type="project" value="InterPro"/>
</dbReference>
<accession>A0A8J2ZJV5</accession>
<feature type="domain" description="Integrase catalytic" evidence="1">
    <location>
        <begin position="1"/>
        <end position="98"/>
    </location>
</feature>
<sequence>MVATLDQLCRRSGYPDPPRVDQASEFLSRDLDLCVNQRSVTLHVSRPGEPMDNDFIEASDGRYSAECLHRFVSLADAREKLEDRCSHYIEDRPHSAIG</sequence>
<dbReference type="Proteomes" id="UP000617145">
    <property type="component" value="Unassembled WGS sequence"/>
</dbReference>
<dbReference type="PANTHER" id="PTHR47515:SF1">
    <property type="entry name" value="BLR2054 PROTEIN"/>
    <property type="match status" value="1"/>
</dbReference>
<evidence type="ECO:0000259" key="1">
    <source>
        <dbReference type="PROSITE" id="PS50994"/>
    </source>
</evidence>
<keyword evidence="3" id="KW-1185">Reference proteome</keyword>
<gene>
    <name evidence="2" type="ORF">GCM10011415_22610</name>
</gene>
<dbReference type="Pfam" id="PF13683">
    <property type="entry name" value="rve_3"/>
    <property type="match status" value="1"/>
</dbReference>
<dbReference type="InterPro" id="IPR012337">
    <property type="entry name" value="RNaseH-like_sf"/>
</dbReference>
<dbReference type="AlphaFoldDB" id="A0A8J2ZJV5"/>
<evidence type="ECO:0000313" key="3">
    <source>
        <dbReference type="Proteomes" id="UP000617145"/>
    </source>
</evidence>
<protein>
    <recommendedName>
        <fullName evidence="1">Integrase catalytic domain-containing protein</fullName>
    </recommendedName>
</protein>